<gene>
    <name evidence="1" type="ORF">RhiirA4_489173</name>
</gene>
<dbReference type="EMBL" id="LLXI01007342">
    <property type="protein sequence ID" value="PKY62548.1"/>
    <property type="molecule type" value="Genomic_DNA"/>
</dbReference>
<sequence length="77" mass="9283">MKVEDKLKTIKLLEGHELKLTHTAYERFFNNPIEADEADDIPEKNIFTYHPENSTITFQSRSIEYYFERVLRKVKVY</sequence>
<reference evidence="1 2" key="1">
    <citation type="submission" date="2015-10" db="EMBL/GenBank/DDBJ databases">
        <title>Genome analyses suggest a sexual origin of heterokaryosis in a supposedly ancient asexual fungus.</title>
        <authorList>
            <person name="Ropars J."/>
            <person name="Sedzielewska K."/>
            <person name="Noel J."/>
            <person name="Charron P."/>
            <person name="Farinelli L."/>
            <person name="Marton T."/>
            <person name="Kruger M."/>
            <person name="Pelin A."/>
            <person name="Brachmann A."/>
            <person name="Corradi N."/>
        </authorList>
    </citation>
    <scope>NUCLEOTIDE SEQUENCE [LARGE SCALE GENOMIC DNA]</scope>
    <source>
        <strain evidence="1 2">A4</strain>
    </source>
</reference>
<dbReference type="VEuPathDB" id="FungiDB:RhiirFUN_024554"/>
<dbReference type="Proteomes" id="UP000234323">
    <property type="component" value="Unassembled WGS sequence"/>
</dbReference>
<comment type="caution">
    <text evidence="1">The sequence shown here is derived from an EMBL/GenBank/DDBJ whole genome shotgun (WGS) entry which is preliminary data.</text>
</comment>
<accession>A0A2I1HUK5</accession>
<evidence type="ECO:0000313" key="2">
    <source>
        <dbReference type="Proteomes" id="UP000234323"/>
    </source>
</evidence>
<name>A0A2I1HUK5_9GLOM</name>
<dbReference type="AlphaFoldDB" id="A0A2I1HUK5"/>
<keyword evidence="2" id="KW-1185">Reference proteome</keyword>
<protein>
    <submittedName>
        <fullName evidence="1">Uncharacterized protein</fullName>
    </submittedName>
</protein>
<proteinExistence type="predicted"/>
<evidence type="ECO:0000313" key="1">
    <source>
        <dbReference type="EMBL" id="PKY62548.1"/>
    </source>
</evidence>
<organism evidence="1 2">
    <name type="scientific">Rhizophagus irregularis</name>
    <dbReference type="NCBI Taxonomy" id="588596"/>
    <lineage>
        <taxon>Eukaryota</taxon>
        <taxon>Fungi</taxon>
        <taxon>Fungi incertae sedis</taxon>
        <taxon>Mucoromycota</taxon>
        <taxon>Glomeromycotina</taxon>
        <taxon>Glomeromycetes</taxon>
        <taxon>Glomerales</taxon>
        <taxon>Glomeraceae</taxon>
        <taxon>Rhizophagus</taxon>
    </lineage>
</organism>